<organism evidence="2 3">
    <name type="scientific">Tilletia controversa</name>
    <name type="common">dwarf bunt fungus</name>
    <dbReference type="NCBI Taxonomy" id="13291"/>
    <lineage>
        <taxon>Eukaryota</taxon>
        <taxon>Fungi</taxon>
        <taxon>Dikarya</taxon>
        <taxon>Basidiomycota</taxon>
        <taxon>Ustilaginomycotina</taxon>
        <taxon>Exobasidiomycetes</taxon>
        <taxon>Tilletiales</taxon>
        <taxon>Tilletiaceae</taxon>
        <taxon>Tilletia</taxon>
    </lineage>
</organism>
<comment type="caution">
    <text evidence="2">The sequence shown here is derived from an EMBL/GenBank/DDBJ whole genome shotgun (WGS) entry which is preliminary data.</text>
</comment>
<reference evidence="2" key="2">
    <citation type="journal article" date="2019" name="IMA Fungus">
        <title>Genome sequencing and comparison of five Tilletia species to identify candidate genes for the detection of regulated species infecting wheat.</title>
        <authorList>
            <person name="Nguyen H.D.T."/>
            <person name="Sultana T."/>
            <person name="Kesanakurti P."/>
            <person name="Hambleton S."/>
        </authorList>
    </citation>
    <scope>NUCLEOTIDE SEQUENCE</scope>
    <source>
        <strain evidence="2">DAOMC 236426</strain>
    </source>
</reference>
<evidence type="ECO:0000313" key="3">
    <source>
        <dbReference type="Proteomes" id="UP000077684"/>
    </source>
</evidence>
<dbReference type="Proteomes" id="UP000077684">
    <property type="component" value="Unassembled WGS sequence"/>
</dbReference>
<evidence type="ECO:0000313" key="2">
    <source>
        <dbReference type="EMBL" id="KAE8237243.1"/>
    </source>
</evidence>
<keyword evidence="3" id="KW-1185">Reference proteome</keyword>
<proteinExistence type="predicted"/>
<feature type="compositionally biased region" description="Polar residues" evidence="1">
    <location>
        <begin position="1"/>
        <end position="13"/>
    </location>
</feature>
<dbReference type="EMBL" id="LWDE02002596">
    <property type="protein sequence ID" value="KAE8237243.1"/>
    <property type="molecule type" value="Genomic_DNA"/>
</dbReference>
<reference evidence="2" key="1">
    <citation type="submission" date="2016-04" db="EMBL/GenBank/DDBJ databases">
        <authorList>
            <person name="Nguyen H.D."/>
            <person name="Samba Siva P."/>
            <person name="Cullis J."/>
            <person name="Levesque C.A."/>
            <person name="Hambleton S."/>
        </authorList>
    </citation>
    <scope>NUCLEOTIDE SEQUENCE</scope>
    <source>
        <strain evidence="2">DAOMC 236426</strain>
    </source>
</reference>
<feature type="region of interest" description="Disordered" evidence="1">
    <location>
        <begin position="1"/>
        <end position="24"/>
    </location>
</feature>
<gene>
    <name evidence="2" type="ORF">A4X06_0g9289</name>
</gene>
<evidence type="ECO:0000256" key="1">
    <source>
        <dbReference type="SAM" id="MobiDB-lite"/>
    </source>
</evidence>
<protein>
    <submittedName>
        <fullName evidence="2">Uncharacterized protein</fullName>
    </submittedName>
</protein>
<accession>A0A8X7SS12</accession>
<sequence>MRIHLTTVSSQGVGAQDAGYGGHPTVQQRMVPCTLRRWLDSGLSTATAPSTNKTATAAVTRMVASF</sequence>
<name>A0A8X7SS12_9BASI</name>
<dbReference type="AlphaFoldDB" id="A0A8X7SS12"/>